<dbReference type="EMBL" id="CP029211">
    <property type="protein sequence ID" value="AWI55480.1"/>
    <property type="molecule type" value="Genomic_DNA"/>
</dbReference>
<dbReference type="AlphaFoldDB" id="A0A2U8FWT6"/>
<keyword evidence="1" id="KW-0614">Plasmid</keyword>
<dbReference type="KEGG" id="aon:DEH84_17995"/>
<keyword evidence="2" id="KW-1185">Reference proteome</keyword>
<geneLocation type="plasmid" evidence="2">
    <name>ptb101</name>
</geneLocation>
<dbReference type="OrthoDB" id="9766402at2"/>
<protein>
    <submittedName>
        <fullName evidence="1">4-hydroxyacetophenone monooxygenase</fullName>
    </submittedName>
</protein>
<dbReference type="RefSeq" id="WP_109038591.1">
    <property type="nucleotide sequence ID" value="NZ_CP029211.1"/>
</dbReference>
<proteinExistence type="predicted"/>
<gene>
    <name evidence="1" type="ORF">DEH84_17995</name>
</gene>
<keyword evidence="1" id="KW-0503">Monooxygenase</keyword>
<sequence length="523" mass="59066">MNTAHAARPVVHQVEVAIAGAGFGGLAMAIQLQKHGIHDFLILEKAGEVGGAWRDNHYPGAACDVQSHMYSYSFEKKSDWTKRYAPWHEIQQYILDTVKKHNLRPKIHFNQEVVSAVFNEGTGRWVIKTAGGETIMARHWVLASGPLHVPAFPDIKGLDTFQGKVMHSAQWDHGYDLKGKRVASLGTGGSAIQYVPEIAPKVGKLHVFQRTPAWVIPRDERSYSGLRKAMFKALPFTQTLHRWRCYWTNESRLWPILNPWMARIGEGLLKKFIAYQVKDPALVKKLTPDYTLGCKRILISNKWYPAFNRPNVELVTDAISHFTETGIVTKDGRERKLDCVILGTGFVVDPRIYMKSFELRGLNGHTVQEDWKVSPTSYYGITTANYPNMYQLVGPHTGLGHNSIIFMIEAQVNYIIECIKLVKRKNADWIDVKPQAMQRFLGEMTQSLKGTVWSSGCKSWYQTADGINFAIWPKSTWRYWLETRSVKEADYVFGKCKAHAVTGAMGTPAGLAGQAMARMGQPR</sequence>
<reference evidence="1 2" key="1">
    <citation type="submission" date="2018-05" db="EMBL/GenBank/DDBJ databases">
        <title>complete genome sequence of Aquabacterium olei NBRC 110486.</title>
        <authorList>
            <person name="Tang B."/>
            <person name="Chang J."/>
            <person name="Zhang L."/>
            <person name="Yang H."/>
        </authorList>
    </citation>
    <scope>NUCLEOTIDE SEQUENCE [LARGE SCALE GENOMIC DNA]</scope>
    <source>
        <strain evidence="1 2">NBRC 110486</strain>
        <plasmid evidence="2">Plasmid ptb101</plasmid>
    </source>
</reference>
<dbReference type="InterPro" id="IPR036188">
    <property type="entry name" value="FAD/NAD-bd_sf"/>
</dbReference>
<dbReference type="Proteomes" id="UP000244892">
    <property type="component" value="Plasmid pTB101"/>
</dbReference>
<organism evidence="1 2">
    <name type="scientific">Aquabacterium olei</name>
    <dbReference type="NCBI Taxonomy" id="1296669"/>
    <lineage>
        <taxon>Bacteria</taxon>
        <taxon>Pseudomonadati</taxon>
        <taxon>Pseudomonadota</taxon>
        <taxon>Betaproteobacteria</taxon>
        <taxon>Burkholderiales</taxon>
        <taxon>Aquabacterium</taxon>
    </lineage>
</organism>
<evidence type="ECO:0000313" key="2">
    <source>
        <dbReference type="Proteomes" id="UP000244892"/>
    </source>
</evidence>
<name>A0A2U8FWT6_9BURK</name>
<dbReference type="Pfam" id="PF13738">
    <property type="entry name" value="Pyr_redox_3"/>
    <property type="match status" value="1"/>
</dbReference>
<dbReference type="Gene3D" id="3.50.50.60">
    <property type="entry name" value="FAD/NAD(P)-binding domain"/>
    <property type="match status" value="2"/>
</dbReference>
<dbReference type="SUPFAM" id="SSF51905">
    <property type="entry name" value="FAD/NAD(P)-binding domain"/>
    <property type="match status" value="1"/>
</dbReference>
<dbReference type="PANTHER" id="PTHR42877">
    <property type="entry name" value="L-ORNITHINE N(5)-MONOOXYGENASE-RELATED"/>
    <property type="match status" value="1"/>
</dbReference>
<keyword evidence="1" id="KW-0560">Oxidoreductase</keyword>
<accession>A0A2U8FWT6</accession>
<dbReference type="PANTHER" id="PTHR42877:SF4">
    <property type="entry name" value="FAD_NAD(P)-BINDING DOMAIN-CONTAINING PROTEIN-RELATED"/>
    <property type="match status" value="1"/>
</dbReference>
<evidence type="ECO:0000313" key="1">
    <source>
        <dbReference type="EMBL" id="AWI55480.1"/>
    </source>
</evidence>
<dbReference type="GO" id="GO:0004497">
    <property type="term" value="F:monooxygenase activity"/>
    <property type="evidence" value="ECO:0007669"/>
    <property type="project" value="UniProtKB-KW"/>
</dbReference>
<dbReference type="InterPro" id="IPR051209">
    <property type="entry name" value="FAD-bind_Monooxygenase_sf"/>
</dbReference>